<evidence type="ECO:0000259" key="3">
    <source>
        <dbReference type="Pfam" id="PF25583"/>
    </source>
</evidence>
<accession>A0AAW9QGL4</accession>
<sequence length="338" mass="38301">MDRTERFYKIELLIRNRRAEQGLVSFTELMDELGVSRATLKRDLEYLRSRMDAPIVYDRFHNGYRFEAPARGGAAEASHELPGVWFSEREIHALLTMHQLIQGLDEGGVLARHLQPLLDKLHRMLGTSESDARELMKRIRIASPARRAVSPRHFELLGSAITLRRQAVLDYYVRTRQQASQRTVSPQRLVFYRNTWYLDAWCHSSDGLRRFAVDAVRDARLLDTRAKDVALKTVEAALDGGYGVFGGTALRQATLLFTPEAAEWVAHEQWHPQQRGERLADGSYRLELPYTDPTELAMDVLRHGGDVQVLGDDVLKARVRRALEGAVAAMGGRIEGAA</sequence>
<feature type="domain" description="Helix-turn-helix type 11" evidence="1">
    <location>
        <begin position="16"/>
        <end position="65"/>
    </location>
</feature>
<gene>
    <name evidence="4" type="ORF">V4F39_16505</name>
</gene>
<dbReference type="InterPro" id="IPR057727">
    <property type="entry name" value="WCX_dom"/>
</dbReference>
<evidence type="ECO:0000313" key="4">
    <source>
        <dbReference type="EMBL" id="MEF7615518.1"/>
    </source>
</evidence>
<dbReference type="InterPro" id="IPR051534">
    <property type="entry name" value="CBASS_pafABC_assoc_protein"/>
</dbReference>
<organism evidence="4 5">
    <name type="scientific">Aquincola agrisoli</name>
    <dbReference type="NCBI Taxonomy" id="3119538"/>
    <lineage>
        <taxon>Bacteria</taxon>
        <taxon>Pseudomonadati</taxon>
        <taxon>Pseudomonadota</taxon>
        <taxon>Betaproteobacteria</taxon>
        <taxon>Burkholderiales</taxon>
        <taxon>Sphaerotilaceae</taxon>
        <taxon>Aquincola</taxon>
    </lineage>
</organism>
<proteinExistence type="predicted"/>
<evidence type="ECO:0000259" key="2">
    <source>
        <dbReference type="Pfam" id="PF13280"/>
    </source>
</evidence>
<keyword evidence="5" id="KW-1185">Reference proteome</keyword>
<reference evidence="4 5" key="1">
    <citation type="submission" date="2024-02" db="EMBL/GenBank/DDBJ databases">
        <title>Genome sequence of Aquincola sp. MAHUQ-54.</title>
        <authorList>
            <person name="Huq M.A."/>
        </authorList>
    </citation>
    <scope>NUCLEOTIDE SEQUENCE [LARGE SCALE GENOMIC DNA]</scope>
    <source>
        <strain evidence="4 5">MAHUQ-54</strain>
    </source>
</reference>
<dbReference type="EMBL" id="JAZIBG010000035">
    <property type="protein sequence ID" value="MEF7615518.1"/>
    <property type="molecule type" value="Genomic_DNA"/>
</dbReference>
<feature type="domain" description="WCX" evidence="3">
    <location>
        <begin position="251"/>
        <end position="326"/>
    </location>
</feature>
<dbReference type="AlphaFoldDB" id="A0AAW9QGL4"/>
<evidence type="ECO:0000259" key="1">
    <source>
        <dbReference type="Pfam" id="PF08279"/>
    </source>
</evidence>
<dbReference type="InterPro" id="IPR036388">
    <property type="entry name" value="WH-like_DNA-bd_sf"/>
</dbReference>
<dbReference type="Proteomes" id="UP001336250">
    <property type="component" value="Unassembled WGS sequence"/>
</dbReference>
<comment type="caution">
    <text evidence="4">The sequence shown here is derived from an EMBL/GenBank/DDBJ whole genome shotgun (WGS) entry which is preliminary data.</text>
</comment>
<dbReference type="Pfam" id="PF13280">
    <property type="entry name" value="WYL"/>
    <property type="match status" value="1"/>
</dbReference>
<name>A0AAW9QGL4_9BURK</name>
<dbReference type="PROSITE" id="PS52050">
    <property type="entry name" value="WYL"/>
    <property type="match status" value="1"/>
</dbReference>
<dbReference type="Pfam" id="PF25583">
    <property type="entry name" value="WCX"/>
    <property type="match status" value="1"/>
</dbReference>
<feature type="domain" description="WYL" evidence="2">
    <location>
        <begin position="153"/>
        <end position="220"/>
    </location>
</feature>
<dbReference type="Gene3D" id="1.10.10.10">
    <property type="entry name" value="Winged helix-like DNA-binding domain superfamily/Winged helix DNA-binding domain"/>
    <property type="match status" value="1"/>
</dbReference>
<dbReference type="RefSeq" id="WP_332290804.1">
    <property type="nucleotide sequence ID" value="NZ_JAZIBG010000035.1"/>
</dbReference>
<dbReference type="PANTHER" id="PTHR34580:SF3">
    <property type="entry name" value="PROTEIN PAFB"/>
    <property type="match status" value="1"/>
</dbReference>
<protein>
    <submittedName>
        <fullName evidence="4">WYL domain-containing protein</fullName>
    </submittedName>
</protein>
<dbReference type="SUPFAM" id="SSF46785">
    <property type="entry name" value="Winged helix' DNA-binding domain"/>
    <property type="match status" value="1"/>
</dbReference>
<evidence type="ECO:0000313" key="5">
    <source>
        <dbReference type="Proteomes" id="UP001336250"/>
    </source>
</evidence>
<dbReference type="InterPro" id="IPR013196">
    <property type="entry name" value="HTH_11"/>
</dbReference>
<dbReference type="InterPro" id="IPR036390">
    <property type="entry name" value="WH_DNA-bd_sf"/>
</dbReference>
<dbReference type="PANTHER" id="PTHR34580">
    <property type="match status" value="1"/>
</dbReference>
<dbReference type="Pfam" id="PF08279">
    <property type="entry name" value="HTH_11"/>
    <property type="match status" value="1"/>
</dbReference>
<dbReference type="InterPro" id="IPR026881">
    <property type="entry name" value="WYL_dom"/>
</dbReference>